<dbReference type="HOGENOM" id="CLU_1671798_0_0_1"/>
<keyword evidence="3" id="KW-1185">Reference proteome</keyword>
<name>M4DAB4_BRACM</name>
<evidence type="ECO:0000313" key="3">
    <source>
        <dbReference type="Proteomes" id="UP000011750"/>
    </source>
</evidence>
<dbReference type="Gramene" id="Bra013424.1">
    <property type="protein sequence ID" value="Bra013424.1-P"/>
    <property type="gene ID" value="Bra013424"/>
</dbReference>
<feature type="compositionally biased region" description="Basic residues" evidence="1">
    <location>
        <begin position="74"/>
        <end position="87"/>
    </location>
</feature>
<proteinExistence type="predicted"/>
<organism evidence="2 3">
    <name type="scientific">Brassica campestris</name>
    <name type="common">Field mustard</name>
    <dbReference type="NCBI Taxonomy" id="3711"/>
    <lineage>
        <taxon>Eukaryota</taxon>
        <taxon>Viridiplantae</taxon>
        <taxon>Streptophyta</taxon>
        <taxon>Embryophyta</taxon>
        <taxon>Tracheophyta</taxon>
        <taxon>Spermatophyta</taxon>
        <taxon>Magnoliopsida</taxon>
        <taxon>eudicotyledons</taxon>
        <taxon>Gunneridae</taxon>
        <taxon>Pentapetalae</taxon>
        <taxon>rosids</taxon>
        <taxon>malvids</taxon>
        <taxon>Brassicales</taxon>
        <taxon>Brassicaceae</taxon>
        <taxon>Brassiceae</taxon>
        <taxon>Brassica</taxon>
    </lineage>
</organism>
<dbReference type="AlphaFoldDB" id="M4DAB4"/>
<reference evidence="2 3" key="1">
    <citation type="journal article" date="2011" name="Nat. Genet.">
        <title>The genome of the mesopolyploid crop species Brassica rapa.</title>
        <authorList>
            <consortium name="Brassica rapa Genome Sequencing Project Consortium"/>
            <person name="Wang X."/>
            <person name="Wang H."/>
            <person name="Wang J."/>
            <person name="Sun R."/>
            <person name="Wu J."/>
            <person name="Liu S."/>
            <person name="Bai Y."/>
            <person name="Mun J.H."/>
            <person name="Bancroft I."/>
            <person name="Cheng F."/>
            <person name="Huang S."/>
            <person name="Li X."/>
            <person name="Hua W."/>
            <person name="Wang J."/>
            <person name="Wang X."/>
            <person name="Freeling M."/>
            <person name="Pires J.C."/>
            <person name="Paterson A.H."/>
            <person name="Chalhoub B."/>
            <person name="Wang B."/>
            <person name="Hayward A."/>
            <person name="Sharpe A.G."/>
            <person name="Park B.S."/>
            <person name="Weisshaar B."/>
            <person name="Liu B."/>
            <person name="Li B."/>
            <person name="Liu B."/>
            <person name="Tong C."/>
            <person name="Song C."/>
            <person name="Duran C."/>
            <person name="Peng C."/>
            <person name="Geng C."/>
            <person name="Koh C."/>
            <person name="Lin C."/>
            <person name="Edwards D."/>
            <person name="Mu D."/>
            <person name="Shen D."/>
            <person name="Soumpourou E."/>
            <person name="Li F."/>
            <person name="Fraser F."/>
            <person name="Conant G."/>
            <person name="Lassalle G."/>
            <person name="King G.J."/>
            <person name="Bonnema G."/>
            <person name="Tang H."/>
            <person name="Wang H."/>
            <person name="Belcram H."/>
            <person name="Zhou H."/>
            <person name="Hirakawa H."/>
            <person name="Abe H."/>
            <person name="Guo H."/>
            <person name="Wang H."/>
            <person name="Jin H."/>
            <person name="Parkin I.A."/>
            <person name="Batley J."/>
            <person name="Kim J.S."/>
            <person name="Just J."/>
            <person name="Li J."/>
            <person name="Xu J."/>
            <person name="Deng J."/>
            <person name="Kim J.A."/>
            <person name="Li J."/>
            <person name="Yu J."/>
            <person name="Meng J."/>
            <person name="Wang J."/>
            <person name="Min J."/>
            <person name="Poulain J."/>
            <person name="Wang J."/>
            <person name="Hatakeyama K."/>
            <person name="Wu K."/>
            <person name="Wang L."/>
            <person name="Fang L."/>
            <person name="Trick M."/>
            <person name="Links M.G."/>
            <person name="Zhao M."/>
            <person name="Jin M."/>
            <person name="Ramchiary N."/>
            <person name="Drou N."/>
            <person name="Berkman P.J."/>
            <person name="Cai Q."/>
            <person name="Huang Q."/>
            <person name="Li R."/>
            <person name="Tabata S."/>
            <person name="Cheng S."/>
            <person name="Zhang S."/>
            <person name="Zhang S."/>
            <person name="Huang S."/>
            <person name="Sato S."/>
            <person name="Sun S."/>
            <person name="Kwon S.J."/>
            <person name="Choi S.R."/>
            <person name="Lee T.H."/>
            <person name="Fan W."/>
            <person name="Zhao X."/>
            <person name="Tan X."/>
            <person name="Xu X."/>
            <person name="Wang Y."/>
            <person name="Qiu Y."/>
            <person name="Yin Y."/>
            <person name="Li Y."/>
            <person name="Du Y."/>
            <person name="Liao Y."/>
            <person name="Lim Y."/>
            <person name="Narusaka Y."/>
            <person name="Wang Y."/>
            <person name="Wang Z."/>
            <person name="Li Z."/>
            <person name="Wang Z."/>
            <person name="Xiong Z."/>
            <person name="Zhang Z."/>
        </authorList>
    </citation>
    <scope>NUCLEOTIDE SEQUENCE [LARGE SCALE GENOMIC DNA]</scope>
    <source>
        <strain evidence="2 3">cv. Chiifu-401-42</strain>
    </source>
</reference>
<evidence type="ECO:0000256" key="1">
    <source>
        <dbReference type="SAM" id="MobiDB-lite"/>
    </source>
</evidence>
<accession>M4DAB4</accession>
<reference evidence="2 3" key="2">
    <citation type="journal article" date="2018" name="Hortic Res">
        <title>Improved Brassica rapa reference genome by single-molecule sequencing and chromosome conformation capture technologies.</title>
        <authorList>
            <person name="Zhang L."/>
            <person name="Cai X."/>
            <person name="Wu J."/>
            <person name="Liu M."/>
            <person name="Grob S."/>
            <person name="Cheng F."/>
            <person name="Liang J."/>
            <person name="Cai C."/>
            <person name="Liu Z."/>
            <person name="Liu B."/>
            <person name="Wang F."/>
            <person name="Li S."/>
            <person name="Liu F."/>
            <person name="Li X."/>
            <person name="Cheng L."/>
            <person name="Yang W."/>
            <person name="Li M.H."/>
            <person name="Grossniklaus U."/>
            <person name="Zheng H."/>
            <person name="Wang X."/>
        </authorList>
    </citation>
    <scope>NUCLEOTIDE SEQUENCE [LARGE SCALE GENOMIC DNA]</scope>
    <source>
        <strain evidence="2 3">cv. Chiifu-401-42</strain>
    </source>
</reference>
<reference evidence="2" key="3">
    <citation type="submission" date="2023-03" db="UniProtKB">
        <authorList>
            <consortium name="EnsemblPlants"/>
        </authorList>
    </citation>
    <scope>IDENTIFICATION</scope>
    <source>
        <strain evidence="2">cv. Chiifu-401-42</strain>
    </source>
</reference>
<dbReference type="EnsemblPlants" id="Bra013424.1">
    <property type="protein sequence ID" value="Bra013424.1-P"/>
    <property type="gene ID" value="Bra013424"/>
</dbReference>
<dbReference type="InParanoid" id="M4DAB4"/>
<feature type="region of interest" description="Disordered" evidence="1">
    <location>
        <begin position="30"/>
        <end position="110"/>
    </location>
</feature>
<protein>
    <submittedName>
        <fullName evidence="2">Uncharacterized protein</fullName>
    </submittedName>
</protein>
<evidence type="ECO:0000313" key="2">
    <source>
        <dbReference type="EnsemblPlants" id="Bra013424.1-P"/>
    </source>
</evidence>
<sequence>MAQAHKLNGATTVHTSRQTLACPRVEALASRRHASADHHIGTPNAKPEDASALTKGGRSNRLWTPEVDWNKRTKEAKKKLKPGKLRRKPDVITGGEGETRSQKPTTTPDLLVRRRSQKPTNRLCRRRRCRNWSPIHGKPKLVNGTGEQVSSLLFLCER</sequence>
<dbReference type="Proteomes" id="UP000011750">
    <property type="component" value="Chromosome A01"/>
</dbReference>